<dbReference type="Proteomes" id="UP000184550">
    <property type="component" value="Unassembled WGS sequence"/>
</dbReference>
<dbReference type="InterPro" id="IPR027417">
    <property type="entry name" value="P-loop_NTPase"/>
</dbReference>
<dbReference type="AlphaFoldDB" id="A0A7Z9E215"/>
<protein>
    <submittedName>
        <fullName evidence="1">Uncharacterized protein</fullName>
    </submittedName>
</protein>
<gene>
    <name evidence="1" type="ORF">PL8927_760240</name>
</gene>
<dbReference type="SUPFAM" id="SSF52540">
    <property type="entry name" value="P-loop containing nucleoside triphosphate hydrolases"/>
    <property type="match status" value="1"/>
</dbReference>
<sequence>MGRGDRIIVMNQGKIEEIGTAEEIYRHPKQAYTTRQLIASIRSGTIRRSNFN</sequence>
<keyword evidence="2" id="KW-1185">Reference proteome</keyword>
<accession>A0A7Z9E215</accession>
<reference evidence="1" key="1">
    <citation type="submission" date="2019-10" db="EMBL/GenBank/DDBJ databases">
        <authorList>
            <consortium name="Genoscope - CEA"/>
            <person name="William W."/>
        </authorList>
    </citation>
    <scope>NUCLEOTIDE SEQUENCE [LARGE SCALE GENOMIC DNA]</scope>
    <source>
        <strain evidence="1">BBR_PRJEB10992</strain>
    </source>
</reference>
<name>A0A7Z9E215_9CYAN</name>
<organism evidence="1 2">
    <name type="scientific">Planktothrix serta PCC 8927</name>
    <dbReference type="NCBI Taxonomy" id="671068"/>
    <lineage>
        <taxon>Bacteria</taxon>
        <taxon>Bacillati</taxon>
        <taxon>Cyanobacteriota</taxon>
        <taxon>Cyanophyceae</taxon>
        <taxon>Oscillatoriophycideae</taxon>
        <taxon>Oscillatoriales</taxon>
        <taxon>Microcoleaceae</taxon>
        <taxon>Planktothrix</taxon>
    </lineage>
</organism>
<dbReference type="EMBL" id="CZCU02000153">
    <property type="protein sequence ID" value="VXD23025.1"/>
    <property type="molecule type" value="Genomic_DNA"/>
</dbReference>
<evidence type="ECO:0000313" key="2">
    <source>
        <dbReference type="Proteomes" id="UP000184550"/>
    </source>
</evidence>
<evidence type="ECO:0000313" key="1">
    <source>
        <dbReference type="EMBL" id="VXD23025.1"/>
    </source>
</evidence>
<dbReference type="Gene3D" id="3.40.50.300">
    <property type="entry name" value="P-loop containing nucleotide triphosphate hydrolases"/>
    <property type="match status" value="1"/>
</dbReference>
<comment type="caution">
    <text evidence="1">The sequence shown here is derived from an EMBL/GenBank/DDBJ whole genome shotgun (WGS) entry which is preliminary data.</text>
</comment>
<proteinExistence type="predicted"/>